<protein>
    <recommendedName>
        <fullName evidence="4">Arrestin-like N-terminal domain-containing protein</fullName>
    </recommendedName>
</protein>
<dbReference type="Gene3D" id="2.60.40.640">
    <property type="match status" value="1"/>
</dbReference>
<sequence>MAAPSYSDSGYSAPTSPPYSASVTDGERILELRPSLSTLPINLPDQYVFQSQRIKLDLGPRIWPTRTPCFGYTSTVDGTVSVTTLDHVKRLTVTVEAVVKSSFMERGLLAGHVECTVFQRMVTLYTNSPRSSEVALHYPFSINLPTTCDKDASPLPPSFVCYLPGVSAEIRYRIRIDMLRSGLRRRERQVIVSSRLPRS</sequence>
<accession>A0A074SDE4</accession>
<name>A0A074SDE4_9AGAM</name>
<organism evidence="2 3">
    <name type="scientific">Rhizoctonia solani 123E</name>
    <dbReference type="NCBI Taxonomy" id="1423351"/>
    <lineage>
        <taxon>Eukaryota</taxon>
        <taxon>Fungi</taxon>
        <taxon>Dikarya</taxon>
        <taxon>Basidiomycota</taxon>
        <taxon>Agaricomycotina</taxon>
        <taxon>Agaricomycetes</taxon>
        <taxon>Cantharellales</taxon>
        <taxon>Ceratobasidiaceae</taxon>
        <taxon>Rhizoctonia</taxon>
    </lineage>
</organism>
<proteinExistence type="predicted"/>
<dbReference type="HOGENOM" id="CLU_1372898_0_0_1"/>
<evidence type="ECO:0000256" key="1">
    <source>
        <dbReference type="SAM" id="MobiDB-lite"/>
    </source>
</evidence>
<dbReference type="Proteomes" id="UP000027456">
    <property type="component" value="Unassembled WGS sequence"/>
</dbReference>
<dbReference type="AlphaFoldDB" id="A0A074SDE4"/>
<reference evidence="2 3" key="1">
    <citation type="submission" date="2013-12" db="EMBL/GenBank/DDBJ databases">
        <authorList>
            <person name="Cubeta M."/>
            <person name="Pakala S."/>
            <person name="Fedorova N."/>
            <person name="Thomas E."/>
            <person name="Dean R."/>
            <person name="Jabaji S."/>
            <person name="Neate S."/>
            <person name="Toda T."/>
            <person name="Tavantzis S."/>
            <person name="Vilgalys R."/>
            <person name="Bharathan N."/>
            <person name="Pakala S."/>
            <person name="Losada L.S."/>
            <person name="Zafar N."/>
            <person name="Nierman W."/>
        </authorList>
    </citation>
    <scope>NUCLEOTIDE SEQUENCE [LARGE SCALE GENOMIC DNA]</scope>
    <source>
        <strain evidence="2 3">123E</strain>
    </source>
</reference>
<gene>
    <name evidence="2" type="ORF">V565_012260</name>
</gene>
<dbReference type="EMBL" id="AZST01000017">
    <property type="protein sequence ID" value="KEP54848.1"/>
    <property type="molecule type" value="Genomic_DNA"/>
</dbReference>
<keyword evidence="3" id="KW-1185">Reference proteome</keyword>
<dbReference type="STRING" id="1423351.A0A074SDE4"/>
<dbReference type="OrthoDB" id="2586076at2759"/>
<evidence type="ECO:0008006" key="4">
    <source>
        <dbReference type="Google" id="ProtNLM"/>
    </source>
</evidence>
<evidence type="ECO:0000313" key="3">
    <source>
        <dbReference type="Proteomes" id="UP000027456"/>
    </source>
</evidence>
<dbReference type="InterPro" id="IPR014752">
    <property type="entry name" value="Arrestin-like_C"/>
</dbReference>
<feature type="region of interest" description="Disordered" evidence="1">
    <location>
        <begin position="1"/>
        <end position="22"/>
    </location>
</feature>
<comment type="caution">
    <text evidence="2">The sequence shown here is derived from an EMBL/GenBank/DDBJ whole genome shotgun (WGS) entry which is preliminary data.</text>
</comment>
<evidence type="ECO:0000313" key="2">
    <source>
        <dbReference type="EMBL" id="KEP54848.1"/>
    </source>
</evidence>
<feature type="compositionally biased region" description="Low complexity" evidence="1">
    <location>
        <begin position="9"/>
        <end position="22"/>
    </location>
</feature>